<dbReference type="AlphaFoldDB" id="A0A1Y1MAH0"/>
<dbReference type="SUPFAM" id="SSF53098">
    <property type="entry name" value="Ribonuclease H-like"/>
    <property type="match status" value="1"/>
</dbReference>
<keyword evidence="4" id="KW-0862">Zinc</keyword>
<evidence type="ECO:0000256" key="9">
    <source>
        <dbReference type="PROSITE-ProRule" id="PRU00027"/>
    </source>
</evidence>
<evidence type="ECO:0000313" key="12">
    <source>
        <dbReference type="EMBL" id="JAV82839.1"/>
    </source>
</evidence>
<dbReference type="PANTHER" id="PTHR46481:SF10">
    <property type="entry name" value="ZINC FINGER BED DOMAIN-CONTAINING PROTEIN 39"/>
    <property type="match status" value="1"/>
</dbReference>
<dbReference type="PANTHER" id="PTHR46481">
    <property type="entry name" value="ZINC FINGER BED DOMAIN-CONTAINING PROTEIN 4"/>
    <property type="match status" value="1"/>
</dbReference>
<dbReference type="GO" id="GO:0003677">
    <property type="term" value="F:DNA binding"/>
    <property type="evidence" value="ECO:0007669"/>
    <property type="project" value="UniProtKB-KW"/>
</dbReference>
<evidence type="ECO:0000256" key="1">
    <source>
        <dbReference type="ARBA" id="ARBA00004123"/>
    </source>
</evidence>
<evidence type="ECO:0000256" key="8">
    <source>
        <dbReference type="ARBA" id="ARBA00023242"/>
    </source>
</evidence>
<dbReference type="InterPro" id="IPR003656">
    <property type="entry name" value="Znf_BED"/>
</dbReference>
<keyword evidence="5" id="KW-0805">Transcription regulation</keyword>
<keyword evidence="2" id="KW-0479">Metal-binding</keyword>
<protein>
    <recommendedName>
        <fullName evidence="11">BED-type domain-containing protein</fullName>
    </recommendedName>
</protein>
<evidence type="ECO:0000256" key="3">
    <source>
        <dbReference type="ARBA" id="ARBA00022771"/>
    </source>
</evidence>
<dbReference type="GO" id="GO:0008270">
    <property type="term" value="F:zinc ion binding"/>
    <property type="evidence" value="ECO:0007669"/>
    <property type="project" value="UniProtKB-KW"/>
</dbReference>
<dbReference type="GO" id="GO:0046983">
    <property type="term" value="F:protein dimerization activity"/>
    <property type="evidence" value="ECO:0007669"/>
    <property type="project" value="InterPro"/>
</dbReference>
<dbReference type="Pfam" id="PF05699">
    <property type="entry name" value="Dimer_Tnp_hAT"/>
    <property type="match status" value="1"/>
</dbReference>
<dbReference type="SUPFAM" id="SSF140996">
    <property type="entry name" value="Hermes dimerisation domain"/>
    <property type="match status" value="1"/>
</dbReference>
<organism evidence="12">
    <name type="scientific">Photinus pyralis</name>
    <name type="common">Common eastern firefly</name>
    <name type="synonym">Lampyris pyralis</name>
    <dbReference type="NCBI Taxonomy" id="7054"/>
    <lineage>
        <taxon>Eukaryota</taxon>
        <taxon>Metazoa</taxon>
        <taxon>Ecdysozoa</taxon>
        <taxon>Arthropoda</taxon>
        <taxon>Hexapoda</taxon>
        <taxon>Insecta</taxon>
        <taxon>Pterygota</taxon>
        <taxon>Neoptera</taxon>
        <taxon>Endopterygota</taxon>
        <taxon>Coleoptera</taxon>
        <taxon>Polyphaga</taxon>
        <taxon>Elateriformia</taxon>
        <taxon>Elateroidea</taxon>
        <taxon>Lampyridae</taxon>
        <taxon>Lampyrinae</taxon>
        <taxon>Photinus</taxon>
    </lineage>
</organism>
<dbReference type="Pfam" id="PF02892">
    <property type="entry name" value="zf-BED"/>
    <property type="match status" value="2"/>
</dbReference>
<comment type="subcellular location">
    <subcellularLocation>
        <location evidence="1">Nucleus</location>
    </subcellularLocation>
</comment>
<evidence type="ECO:0000256" key="10">
    <source>
        <dbReference type="SAM" id="MobiDB-lite"/>
    </source>
</evidence>
<feature type="domain" description="BED-type" evidence="11">
    <location>
        <begin position="7"/>
        <end position="57"/>
    </location>
</feature>
<evidence type="ECO:0000256" key="2">
    <source>
        <dbReference type="ARBA" id="ARBA00022723"/>
    </source>
</evidence>
<feature type="domain" description="BED-type" evidence="11">
    <location>
        <begin position="132"/>
        <end position="182"/>
    </location>
</feature>
<evidence type="ECO:0000256" key="4">
    <source>
        <dbReference type="ARBA" id="ARBA00022833"/>
    </source>
</evidence>
<keyword evidence="8" id="KW-0539">Nucleus</keyword>
<dbReference type="GO" id="GO:0005634">
    <property type="term" value="C:nucleus"/>
    <property type="evidence" value="ECO:0007669"/>
    <property type="project" value="UniProtKB-SubCell"/>
</dbReference>
<dbReference type="PROSITE" id="PS50808">
    <property type="entry name" value="ZF_BED"/>
    <property type="match status" value="2"/>
</dbReference>
<evidence type="ECO:0000256" key="7">
    <source>
        <dbReference type="ARBA" id="ARBA00023163"/>
    </source>
</evidence>
<dbReference type="SMART" id="SM00614">
    <property type="entry name" value="ZnF_BED"/>
    <property type="match status" value="2"/>
</dbReference>
<dbReference type="InterPro" id="IPR036236">
    <property type="entry name" value="Znf_C2H2_sf"/>
</dbReference>
<feature type="compositionally biased region" description="Low complexity" evidence="10">
    <location>
        <begin position="189"/>
        <end position="202"/>
    </location>
</feature>
<evidence type="ECO:0000256" key="5">
    <source>
        <dbReference type="ARBA" id="ARBA00023015"/>
    </source>
</evidence>
<dbReference type="InterPro" id="IPR052035">
    <property type="entry name" value="ZnF_BED_domain_contain"/>
</dbReference>
<feature type="region of interest" description="Disordered" evidence="10">
    <location>
        <begin position="170"/>
        <end position="225"/>
    </location>
</feature>
<sequence length="714" mass="81482">MESKSHRRRSSLWNSFTLVDNKLASCHYCEQTFSHKTSISNLKQHLKRKHPFVLKSDKDQVIQVVTPVETTSISDDSYTLLYVVSDDESKSSMTQVQESELPTTHVVKQAEQPLPEIAPLEDSEENDGQSTMKRSTTWRYFTQKKKGTAQCNFCRKVLSYKTSISNLKKHYQKKHRSNGKPTLKVKPASSSSNTTVHSTNINGGNHIQSAHASVGRKTRPNASSSKYDDQLIKMFTVHLLPISMVEGLGFQGFCRSLNSSYALPTKKKLTTELIPAKFEELTVKVREIMAKVRSVTLTTDCWTSYSNESFTRVVGHFINEDFESKSILLSVMACDWPVSDKFLGELLEQVVQEWELNEKVLIVISDNITDRQEEELQWPHIKCLASTIDSIVQESLKPVETFLSTLSKIVSLFNENVEAQEKLTFFQKKNNKESDNLTQRSPEQWNSVLYMLKSIKHYKEEIDESLRALDEPVLSDEDFQIVEELIQILDPIESVTKVTNKNITLSLIIVLSNSLLDHYNSLKKETSFSSEIEPVVTKLVDHLNERFWNLESVHTLLISTLLDPRFKHIGFSDHTFVHKAKLLVEDNLNLLYGDTTEKSKSVALDSEPLLIWNSFDKKVADTSVSLGKSKAITELDRYLEEPLLNRNEDPLQWWKVNAYNFPCLSNFIKMKFGPIASAISCKGSPTLIERRNTLTCKRINEIMFIGQNFDVGEG</sequence>
<dbReference type="GO" id="GO:0009791">
    <property type="term" value="P:post-embryonic development"/>
    <property type="evidence" value="ECO:0007669"/>
    <property type="project" value="UniProtKB-ARBA"/>
</dbReference>
<dbReference type="SUPFAM" id="SSF57667">
    <property type="entry name" value="beta-beta-alpha zinc fingers"/>
    <property type="match status" value="2"/>
</dbReference>
<dbReference type="InterPro" id="IPR008906">
    <property type="entry name" value="HATC_C_dom"/>
</dbReference>
<evidence type="ECO:0000259" key="11">
    <source>
        <dbReference type="PROSITE" id="PS50808"/>
    </source>
</evidence>
<evidence type="ECO:0000256" key="6">
    <source>
        <dbReference type="ARBA" id="ARBA00023125"/>
    </source>
</evidence>
<dbReference type="InterPro" id="IPR012337">
    <property type="entry name" value="RNaseH-like_sf"/>
</dbReference>
<keyword evidence="3 9" id="KW-0863">Zinc-finger</keyword>
<reference evidence="12" key="1">
    <citation type="journal article" date="2016" name="Sci. Rep.">
        <title>Molecular characterization of firefly nuptial gifts: a multi-omics approach sheds light on postcopulatory sexual selection.</title>
        <authorList>
            <person name="Al-Wathiqui N."/>
            <person name="Fallon T.R."/>
            <person name="South A."/>
            <person name="Weng J.K."/>
            <person name="Lewis S.M."/>
        </authorList>
    </citation>
    <scope>NUCLEOTIDE SEQUENCE</scope>
</reference>
<name>A0A1Y1MAH0_PHOPY</name>
<keyword evidence="7" id="KW-0804">Transcription</keyword>
<accession>A0A1Y1MAH0</accession>
<keyword evidence="6" id="KW-0238">DNA-binding</keyword>
<proteinExistence type="predicted"/>
<dbReference type="EMBL" id="GEZM01036269">
    <property type="protein sequence ID" value="JAV82839.1"/>
    <property type="molecule type" value="Transcribed_RNA"/>
</dbReference>